<accession>A0ACB6ZTP8</accession>
<dbReference type="Proteomes" id="UP000886501">
    <property type="component" value="Unassembled WGS sequence"/>
</dbReference>
<evidence type="ECO:0000313" key="1">
    <source>
        <dbReference type="EMBL" id="KAF9653031.1"/>
    </source>
</evidence>
<reference evidence="1" key="1">
    <citation type="submission" date="2019-10" db="EMBL/GenBank/DDBJ databases">
        <authorList>
            <consortium name="DOE Joint Genome Institute"/>
            <person name="Kuo A."/>
            <person name="Miyauchi S."/>
            <person name="Kiss E."/>
            <person name="Drula E."/>
            <person name="Kohler A."/>
            <person name="Sanchez-Garcia M."/>
            <person name="Andreopoulos B."/>
            <person name="Barry K.W."/>
            <person name="Bonito G."/>
            <person name="Buee M."/>
            <person name="Carver A."/>
            <person name="Chen C."/>
            <person name="Cichocki N."/>
            <person name="Clum A."/>
            <person name="Culley D."/>
            <person name="Crous P.W."/>
            <person name="Fauchery L."/>
            <person name="Girlanda M."/>
            <person name="Hayes R."/>
            <person name="Keri Z."/>
            <person name="Labutti K."/>
            <person name="Lipzen A."/>
            <person name="Lombard V."/>
            <person name="Magnuson J."/>
            <person name="Maillard F."/>
            <person name="Morin E."/>
            <person name="Murat C."/>
            <person name="Nolan M."/>
            <person name="Ohm R."/>
            <person name="Pangilinan J."/>
            <person name="Pereira M."/>
            <person name="Perotto S."/>
            <person name="Peter M."/>
            <person name="Riley R."/>
            <person name="Sitrit Y."/>
            <person name="Stielow B."/>
            <person name="Szollosi G."/>
            <person name="Zifcakova L."/>
            <person name="Stursova M."/>
            <person name="Spatafora J.W."/>
            <person name="Tedersoo L."/>
            <person name="Vaario L.-M."/>
            <person name="Yamada A."/>
            <person name="Yan M."/>
            <person name="Wang P."/>
            <person name="Xu J."/>
            <person name="Bruns T."/>
            <person name="Baldrian P."/>
            <person name="Vilgalys R."/>
            <person name="Henrissat B."/>
            <person name="Grigoriev I.V."/>
            <person name="Hibbett D."/>
            <person name="Nagy L.G."/>
            <person name="Martin F.M."/>
        </authorList>
    </citation>
    <scope>NUCLEOTIDE SEQUENCE</scope>
    <source>
        <strain evidence="1">P2</strain>
    </source>
</reference>
<gene>
    <name evidence="1" type="ORF">BDM02DRAFT_3153280</name>
</gene>
<sequence length="238" mass="26284">MTTRVPAKKVHLFNISPAPGSLHHQKRVGRGQGSGYGGTSGRGHNGQKSRSGPGPKPGFEGGQTPITKLIPKRGFHNQNAKEYAAVNLDRLQHWVDQGRLISTPEQPITARELSLSGCVHDVKDGIKILGDGMEFLRGPIHVVSSRASKSAIATIERLGGTIYCRYFNPLALQDCIDGRTDRIAAAPTKRKDIEWYTHWGNRGYLSPQAIKKMPFADDRLKELSREFTTFKSESLKTK</sequence>
<protein>
    <submittedName>
        <fullName evidence="1">Ribosomal protein L15</fullName>
    </submittedName>
</protein>
<keyword evidence="1" id="KW-0689">Ribosomal protein</keyword>
<reference evidence="1" key="2">
    <citation type="journal article" date="2020" name="Nat. Commun.">
        <title>Large-scale genome sequencing of mycorrhizal fungi provides insights into the early evolution of symbiotic traits.</title>
        <authorList>
            <person name="Miyauchi S."/>
            <person name="Kiss E."/>
            <person name="Kuo A."/>
            <person name="Drula E."/>
            <person name="Kohler A."/>
            <person name="Sanchez-Garcia M."/>
            <person name="Morin E."/>
            <person name="Andreopoulos B."/>
            <person name="Barry K.W."/>
            <person name="Bonito G."/>
            <person name="Buee M."/>
            <person name="Carver A."/>
            <person name="Chen C."/>
            <person name="Cichocki N."/>
            <person name="Clum A."/>
            <person name="Culley D."/>
            <person name="Crous P.W."/>
            <person name="Fauchery L."/>
            <person name="Girlanda M."/>
            <person name="Hayes R.D."/>
            <person name="Keri Z."/>
            <person name="LaButti K."/>
            <person name="Lipzen A."/>
            <person name="Lombard V."/>
            <person name="Magnuson J."/>
            <person name="Maillard F."/>
            <person name="Murat C."/>
            <person name="Nolan M."/>
            <person name="Ohm R.A."/>
            <person name="Pangilinan J."/>
            <person name="Pereira M.F."/>
            <person name="Perotto S."/>
            <person name="Peter M."/>
            <person name="Pfister S."/>
            <person name="Riley R."/>
            <person name="Sitrit Y."/>
            <person name="Stielow J.B."/>
            <person name="Szollosi G."/>
            <person name="Zifcakova L."/>
            <person name="Stursova M."/>
            <person name="Spatafora J.W."/>
            <person name="Tedersoo L."/>
            <person name="Vaario L.M."/>
            <person name="Yamada A."/>
            <person name="Yan M."/>
            <person name="Wang P."/>
            <person name="Xu J."/>
            <person name="Bruns T."/>
            <person name="Baldrian P."/>
            <person name="Vilgalys R."/>
            <person name="Dunand C."/>
            <person name="Henrissat B."/>
            <person name="Grigoriev I.V."/>
            <person name="Hibbett D."/>
            <person name="Nagy L.G."/>
            <person name="Martin F.M."/>
        </authorList>
    </citation>
    <scope>NUCLEOTIDE SEQUENCE</scope>
    <source>
        <strain evidence="1">P2</strain>
    </source>
</reference>
<organism evidence="1 2">
    <name type="scientific">Thelephora ganbajun</name>
    <name type="common">Ganba fungus</name>
    <dbReference type="NCBI Taxonomy" id="370292"/>
    <lineage>
        <taxon>Eukaryota</taxon>
        <taxon>Fungi</taxon>
        <taxon>Dikarya</taxon>
        <taxon>Basidiomycota</taxon>
        <taxon>Agaricomycotina</taxon>
        <taxon>Agaricomycetes</taxon>
        <taxon>Thelephorales</taxon>
        <taxon>Thelephoraceae</taxon>
        <taxon>Thelephora</taxon>
    </lineage>
</organism>
<proteinExistence type="predicted"/>
<evidence type="ECO:0000313" key="2">
    <source>
        <dbReference type="Proteomes" id="UP000886501"/>
    </source>
</evidence>
<comment type="caution">
    <text evidence="1">The sequence shown here is derived from an EMBL/GenBank/DDBJ whole genome shotgun (WGS) entry which is preliminary data.</text>
</comment>
<keyword evidence="2" id="KW-1185">Reference proteome</keyword>
<keyword evidence="1" id="KW-0687">Ribonucleoprotein</keyword>
<dbReference type="EMBL" id="MU117965">
    <property type="protein sequence ID" value="KAF9653031.1"/>
    <property type="molecule type" value="Genomic_DNA"/>
</dbReference>
<name>A0ACB6ZTP8_THEGA</name>